<dbReference type="AlphaFoldDB" id="A0A8H6AWJ4"/>
<comment type="caution">
    <text evidence="1">The sequence shown here is derived from an EMBL/GenBank/DDBJ whole genome shotgun (WGS) entry which is preliminary data.</text>
</comment>
<dbReference type="EMBL" id="JABFCT010000006">
    <property type="protein sequence ID" value="KAF5875036.1"/>
    <property type="molecule type" value="Genomic_DNA"/>
</dbReference>
<sequence length="419" mass="46970">MTAIPPDTADAAMSPIFQPTDADALTRAGHLKPAHGRRREVSSHLLSEEYISSSSGSEDTQIVPDLLVSPETLIYLGWGQQKAGEIWRRWREIKEAETEDGREVIFEMEFLDFVLEKYVPEVNILNDREASIEQMELWGLAAELINCIMASEFEDVRATETIQYWVRDTMSIRYLGLEGLQKNSARRDEKRRNGTNDGGSEIRAAVARAPSSTVPGHTILFKAISSTRVGYLPDGSMDIESLTNLPPTDFRGRVFAPLYFTSSLSVAKVYRDYARNRTSSPVLMIQMNVPNSFIEALPPYICSFGDLWKQIVYTCRGGNNLRGTMAKIHSHALIIAPIAKGDNDAISGLRDWREITLNNVMHVDGEEAIQSCVSRVRRGVRTKRDQGLGYAIRARDYSLADEFGVSSVKKKRTLECTIL</sequence>
<organism evidence="1 2">
    <name type="scientific">Botrytis fragariae</name>
    <dbReference type="NCBI Taxonomy" id="1964551"/>
    <lineage>
        <taxon>Eukaryota</taxon>
        <taxon>Fungi</taxon>
        <taxon>Dikarya</taxon>
        <taxon>Ascomycota</taxon>
        <taxon>Pezizomycotina</taxon>
        <taxon>Leotiomycetes</taxon>
        <taxon>Helotiales</taxon>
        <taxon>Sclerotiniaceae</taxon>
        <taxon>Botrytis</taxon>
    </lineage>
</organism>
<dbReference type="OrthoDB" id="5429780at2759"/>
<dbReference type="RefSeq" id="XP_037193982.1">
    <property type="nucleotide sequence ID" value="XM_037333895.1"/>
</dbReference>
<name>A0A8H6AWJ4_9HELO</name>
<protein>
    <submittedName>
        <fullName evidence="1">Uncharacterized protein</fullName>
    </submittedName>
</protein>
<dbReference type="GeneID" id="59257587"/>
<reference evidence="1 2" key="1">
    <citation type="journal article" date="2020" name="Phytopathology">
        <title>A high-quality genome resource of Botrytis fragariae, a new and rapidly spreading fungal pathogen causing strawberry gray mold in the U.S.A.</title>
        <authorList>
            <person name="Wu Y."/>
            <person name="Saski C.A."/>
            <person name="Schnabel G."/>
            <person name="Xiao S."/>
            <person name="Hu M."/>
        </authorList>
    </citation>
    <scope>NUCLEOTIDE SEQUENCE [LARGE SCALE GENOMIC DNA]</scope>
    <source>
        <strain evidence="1 2">BVB16</strain>
    </source>
</reference>
<accession>A0A8H6AWJ4</accession>
<dbReference type="Proteomes" id="UP000531561">
    <property type="component" value="Unassembled WGS sequence"/>
</dbReference>
<evidence type="ECO:0000313" key="1">
    <source>
        <dbReference type="EMBL" id="KAF5875036.1"/>
    </source>
</evidence>
<gene>
    <name evidence="1" type="ORF">Bfra_003489</name>
</gene>
<keyword evidence="2" id="KW-1185">Reference proteome</keyword>
<evidence type="ECO:0000313" key="2">
    <source>
        <dbReference type="Proteomes" id="UP000531561"/>
    </source>
</evidence>
<proteinExistence type="predicted"/>